<evidence type="ECO:0000256" key="8">
    <source>
        <dbReference type="ARBA" id="ARBA00023163"/>
    </source>
</evidence>
<feature type="compositionally biased region" description="Polar residues" evidence="12">
    <location>
        <begin position="160"/>
        <end position="176"/>
    </location>
</feature>
<dbReference type="SUPFAM" id="SSF48508">
    <property type="entry name" value="Nuclear receptor ligand-binding domain"/>
    <property type="match status" value="1"/>
</dbReference>
<gene>
    <name evidence="15" type="ORF">NECAME_06702</name>
</gene>
<keyword evidence="5 11" id="KW-0862">Zinc</keyword>
<evidence type="ECO:0000259" key="14">
    <source>
        <dbReference type="PROSITE" id="PS51843"/>
    </source>
</evidence>
<keyword evidence="3 11" id="KW-0479">Metal-binding</keyword>
<dbReference type="InterPro" id="IPR013088">
    <property type="entry name" value="Znf_NHR/GATA"/>
</dbReference>
<dbReference type="InterPro" id="IPR001628">
    <property type="entry name" value="Znf_hrmn_rcpt"/>
</dbReference>
<dbReference type="GO" id="GO:0005634">
    <property type="term" value="C:nucleus"/>
    <property type="evidence" value="ECO:0007669"/>
    <property type="project" value="UniProtKB-SubCell"/>
</dbReference>
<name>W2TSF2_NECAM</name>
<sequence>MGPCYLCLCHEMLQNPLVVAEVGGIVVFRRPRLRPPLGKREKIPEGTLCVVCADLASGIHYSVPSCNGCKTFFRRALVILLQNKQTFTCQFSGDCVVGKSVRCVCRSCRLKKCFDMGMDPKAIQHDRDKIRYTKALKKKKEEERRLREQNELSLKEEIGSPNSAGSDPYVNTSTPSSSTMMVIPELDSSAFDHESQNDVKLLVDDLMRLEDKMLLIRRACRFEPHTSATSCMYNKCLFDDYEWMRENSQPMVSAFHPRSKKKERSQCSMRYIVITFQYNTTLSSQCTLESLRLWFVRDLSLMMEWGKCLPIMDRLLLNDKLALMKAFAPIFPLLQLAYYTTSPEDSGSGIVIKQEPDCDPIIVDRLNYPDGTYIEKVNDINNTEEMYTILIEGCFKLMRRLQIKQHHIVLYKMLLLHNPDAEGLSSTGKKTIEAERLRLLSQLFLWISNERGKSSQSLFSNLLMMTATLNKVASFVRRVFDINHIFNRTNDLIDQLIIVGL</sequence>
<dbReference type="GO" id="GO:0000978">
    <property type="term" value="F:RNA polymerase II cis-regulatory region sequence-specific DNA binding"/>
    <property type="evidence" value="ECO:0007669"/>
    <property type="project" value="InterPro"/>
</dbReference>
<dbReference type="InterPro" id="IPR049636">
    <property type="entry name" value="HNF4-like_DBD"/>
</dbReference>
<dbReference type="PROSITE" id="PS51843">
    <property type="entry name" value="NR_LBD"/>
    <property type="match status" value="1"/>
</dbReference>
<feature type="domain" description="Nuclear receptor" evidence="13">
    <location>
        <begin position="46"/>
        <end position="125"/>
    </location>
</feature>
<organism evidence="15 16">
    <name type="scientific">Necator americanus</name>
    <name type="common">Human hookworm</name>
    <dbReference type="NCBI Taxonomy" id="51031"/>
    <lineage>
        <taxon>Eukaryota</taxon>
        <taxon>Metazoa</taxon>
        <taxon>Ecdysozoa</taxon>
        <taxon>Nematoda</taxon>
        <taxon>Chromadorea</taxon>
        <taxon>Rhabditida</taxon>
        <taxon>Rhabditina</taxon>
        <taxon>Rhabditomorpha</taxon>
        <taxon>Strongyloidea</taxon>
        <taxon>Ancylostomatidae</taxon>
        <taxon>Bunostominae</taxon>
        <taxon>Necator</taxon>
    </lineage>
</organism>
<evidence type="ECO:0000313" key="15">
    <source>
        <dbReference type="EMBL" id="ETN84738.1"/>
    </source>
</evidence>
<dbReference type="PRINTS" id="PR00047">
    <property type="entry name" value="STROIDFINGER"/>
</dbReference>
<dbReference type="Pfam" id="PF00105">
    <property type="entry name" value="zf-C4"/>
    <property type="match status" value="1"/>
</dbReference>
<keyword evidence="10 11" id="KW-0539">Nucleus</keyword>
<evidence type="ECO:0000256" key="10">
    <source>
        <dbReference type="ARBA" id="ARBA00023242"/>
    </source>
</evidence>
<evidence type="ECO:0000256" key="6">
    <source>
        <dbReference type="ARBA" id="ARBA00023015"/>
    </source>
</evidence>
<reference evidence="16" key="1">
    <citation type="journal article" date="2014" name="Nat. Genet.">
        <title>Genome of the human hookworm Necator americanus.</title>
        <authorList>
            <person name="Tang Y.T."/>
            <person name="Gao X."/>
            <person name="Rosa B.A."/>
            <person name="Abubucker S."/>
            <person name="Hallsworth-Pepin K."/>
            <person name="Martin J."/>
            <person name="Tyagi R."/>
            <person name="Heizer E."/>
            <person name="Zhang X."/>
            <person name="Bhonagiri-Palsikar V."/>
            <person name="Minx P."/>
            <person name="Warren W.C."/>
            <person name="Wang Q."/>
            <person name="Zhan B."/>
            <person name="Hotez P.J."/>
            <person name="Sternberg P.W."/>
            <person name="Dougall A."/>
            <person name="Gaze S.T."/>
            <person name="Mulvenna J."/>
            <person name="Sotillo J."/>
            <person name="Ranganathan S."/>
            <person name="Rabelo E.M."/>
            <person name="Wilson R.K."/>
            <person name="Felgner P.L."/>
            <person name="Bethony J."/>
            <person name="Hawdon J.M."/>
            <person name="Gasser R.B."/>
            <person name="Loukas A."/>
            <person name="Mitreva M."/>
        </authorList>
    </citation>
    <scope>NUCLEOTIDE SEQUENCE [LARGE SCALE GENOMIC DNA]</scope>
</reference>
<evidence type="ECO:0000256" key="3">
    <source>
        <dbReference type="ARBA" id="ARBA00022723"/>
    </source>
</evidence>
<evidence type="ECO:0000256" key="11">
    <source>
        <dbReference type="RuleBase" id="RU004334"/>
    </source>
</evidence>
<dbReference type="OrthoDB" id="6355676at2759"/>
<keyword evidence="4 11" id="KW-0863">Zinc-finger</keyword>
<keyword evidence="8 11" id="KW-0804">Transcription</keyword>
<evidence type="ECO:0000256" key="2">
    <source>
        <dbReference type="ARBA" id="ARBA00005993"/>
    </source>
</evidence>
<dbReference type="PROSITE" id="PS00031">
    <property type="entry name" value="NUCLEAR_REC_DBD_1"/>
    <property type="match status" value="1"/>
</dbReference>
<evidence type="ECO:0000256" key="4">
    <source>
        <dbReference type="ARBA" id="ARBA00022771"/>
    </source>
</evidence>
<dbReference type="InterPro" id="IPR035500">
    <property type="entry name" value="NHR-like_dom_sf"/>
</dbReference>
<dbReference type="Pfam" id="PF00104">
    <property type="entry name" value="Hormone_recep"/>
    <property type="match status" value="1"/>
</dbReference>
<proteinExistence type="inferred from homology"/>
<protein>
    <submittedName>
        <fullName evidence="15">Zinc finger, C4 type</fullName>
    </submittedName>
</protein>
<dbReference type="SUPFAM" id="SSF57716">
    <property type="entry name" value="Glucocorticoid receptor-like (DNA-binding domain)"/>
    <property type="match status" value="1"/>
</dbReference>
<evidence type="ECO:0000259" key="13">
    <source>
        <dbReference type="PROSITE" id="PS51030"/>
    </source>
</evidence>
<evidence type="ECO:0000313" key="16">
    <source>
        <dbReference type="Proteomes" id="UP000053676"/>
    </source>
</evidence>
<evidence type="ECO:0000256" key="7">
    <source>
        <dbReference type="ARBA" id="ARBA00023125"/>
    </source>
</evidence>
<accession>W2TSF2</accession>
<feature type="domain" description="NR LBD" evidence="14">
    <location>
        <begin position="247"/>
        <end position="501"/>
    </location>
</feature>
<dbReference type="FunFam" id="3.30.50.10:FF:000030">
    <property type="entry name" value="Nuclear Hormone Receptor family"/>
    <property type="match status" value="1"/>
</dbReference>
<evidence type="ECO:0000256" key="1">
    <source>
        <dbReference type="ARBA" id="ARBA00004123"/>
    </source>
</evidence>
<feature type="compositionally biased region" description="Basic and acidic residues" evidence="12">
    <location>
        <begin position="140"/>
        <end position="158"/>
    </location>
</feature>
<comment type="subcellular location">
    <subcellularLocation>
        <location evidence="1 11">Nucleus</location>
    </subcellularLocation>
</comment>
<dbReference type="SMART" id="SM00399">
    <property type="entry name" value="ZnF_C4"/>
    <property type="match status" value="1"/>
</dbReference>
<dbReference type="OMA" id="LMLEWGK"/>
<dbReference type="Gene3D" id="3.30.50.10">
    <property type="entry name" value="Erythroid Transcription Factor GATA-1, subunit A"/>
    <property type="match status" value="1"/>
</dbReference>
<dbReference type="PANTHER" id="PTHR24083">
    <property type="entry name" value="NUCLEAR HORMONE RECEPTOR"/>
    <property type="match status" value="1"/>
</dbReference>
<dbReference type="InterPro" id="IPR050274">
    <property type="entry name" value="Nuclear_hormone_rcpt_NR2"/>
</dbReference>
<dbReference type="CDD" id="cd06960">
    <property type="entry name" value="NR_DBD_HNF4A"/>
    <property type="match status" value="1"/>
</dbReference>
<dbReference type="PROSITE" id="PS51030">
    <property type="entry name" value="NUCLEAR_REC_DBD_2"/>
    <property type="match status" value="1"/>
</dbReference>
<keyword evidence="6 11" id="KW-0805">Transcription regulation</keyword>
<dbReference type="KEGG" id="nai:NECAME_06702"/>
<feature type="region of interest" description="Disordered" evidence="12">
    <location>
        <begin position="140"/>
        <end position="176"/>
    </location>
</feature>
<dbReference type="STRING" id="51031.W2TSF2"/>
<comment type="similarity">
    <text evidence="2 11">Belongs to the nuclear hormone receptor family.</text>
</comment>
<dbReference type="Proteomes" id="UP000053676">
    <property type="component" value="Unassembled WGS sequence"/>
</dbReference>
<dbReference type="InterPro" id="IPR000536">
    <property type="entry name" value="Nucl_hrmn_rcpt_lig-bd"/>
</dbReference>
<dbReference type="Gene3D" id="1.10.565.10">
    <property type="entry name" value="Retinoid X Receptor"/>
    <property type="match status" value="1"/>
</dbReference>
<evidence type="ECO:0000256" key="12">
    <source>
        <dbReference type="SAM" id="MobiDB-lite"/>
    </source>
</evidence>
<dbReference type="EMBL" id="KI657872">
    <property type="protein sequence ID" value="ETN84738.1"/>
    <property type="molecule type" value="Genomic_DNA"/>
</dbReference>
<dbReference type="AlphaFoldDB" id="W2TSF2"/>
<keyword evidence="9 11" id="KW-0675">Receptor</keyword>
<evidence type="ECO:0000256" key="9">
    <source>
        <dbReference type="ARBA" id="ARBA00023170"/>
    </source>
</evidence>
<dbReference type="SMART" id="SM00430">
    <property type="entry name" value="HOLI"/>
    <property type="match status" value="1"/>
</dbReference>
<dbReference type="GO" id="GO:0008270">
    <property type="term" value="F:zinc ion binding"/>
    <property type="evidence" value="ECO:0007669"/>
    <property type="project" value="UniProtKB-KW"/>
</dbReference>
<evidence type="ECO:0000256" key="5">
    <source>
        <dbReference type="ARBA" id="ARBA00022833"/>
    </source>
</evidence>
<keyword evidence="7 11" id="KW-0238">DNA-binding</keyword>
<keyword evidence="16" id="KW-1185">Reference proteome</keyword>
<dbReference type="GO" id="GO:0003700">
    <property type="term" value="F:DNA-binding transcription factor activity"/>
    <property type="evidence" value="ECO:0007669"/>
    <property type="project" value="InterPro"/>
</dbReference>